<comment type="caution">
    <text evidence="3">The sequence shown here is derived from an EMBL/GenBank/DDBJ whole genome shotgun (WGS) entry which is preliminary data.</text>
</comment>
<keyword evidence="4" id="KW-1185">Reference proteome</keyword>
<dbReference type="Pfam" id="PF13280">
    <property type="entry name" value="WYL"/>
    <property type="match status" value="1"/>
</dbReference>
<dbReference type="Gene3D" id="1.10.10.10">
    <property type="entry name" value="Winged helix-like DNA-binding domain superfamily/Winged helix DNA-binding domain"/>
    <property type="match status" value="1"/>
</dbReference>
<dbReference type="Pfam" id="PF08279">
    <property type="entry name" value="HTH_11"/>
    <property type="match status" value="1"/>
</dbReference>
<dbReference type="InterPro" id="IPR036390">
    <property type="entry name" value="WH_DNA-bd_sf"/>
</dbReference>
<dbReference type="Proteomes" id="UP000051160">
    <property type="component" value="Unassembled WGS sequence"/>
</dbReference>
<accession>A0A0R1LXZ5</accession>
<feature type="domain" description="Helix-turn-helix type 11" evidence="1">
    <location>
        <begin position="3"/>
        <end position="50"/>
    </location>
</feature>
<dbReference type="InterPro" id="IPR051534">
    <property type="entry name" value="CBASS_pafABC_assoc_protein"/>
</dbReference>
<dbReference type="PIRSF" id="PIRSF016838">
    <property type="entry name" value="PafC"/>
    <property type="match status" value="1"/>
</dbReference>
<evidence type="ECO:0000313" key="4">
    <source>
        <dbReference type="Proteomes" id="UP000051160"/>
    </source>
</evidence>
<dbReference type="EMBL" id="AZEE01000028">
    <property type="protein sequence ID" value="KRK97889.1"/>
    <property type="molecule type" value="Genomic_DNA"/>
</dbReference>
<dbReference type="PATRIC" id="fig|1423776.4.peg.869"/>
<gene>
    <name evidence="3" type="ORF">FD04_GL000862</name>
</gene>
<dbReference type="STRING" id="1423776.FD04_GL000862"/>
<dbReference type="SUPFAM" id="SSF46785">
    <property type="entry name" value="Winged helix' DNA-binding domain"/>
    <property type="match status" value="1"/>
</dbReference>
<organism evidence="3 4">
    <name type="scientific">Secundilactobacillus odoratitofui DSM 19909 = JCM 15043</name>
    <dbReference type="NCBI Taxonomy" id="1423776"/>
    <lineage>
        <taxon>Bacteria</taxon>
        <taxon>Bacillati</taxon>
        <taxon>Bacillota</taxon>
        <taxon>Bacilli</taxon>
        <taxon>Lactobacillales</taxon>
        <taxon>Lactobacillaceae</taxon>
        <taxon>Secundilactobacillus</taxon>
    </lineage>
</organism>
<feature type="domain" description="WYL" evidence="2">
    <location>
        <begin position="129"/>
        <end position="189"/>
    </location>
</feature>
<evidence type="ECO:0008006" key="5">
    <source>
        <dbReference type="Google" id="ProtNLM"/>
    </source>
</evidence>
<dbReference type="InterPro" id="IPR026881">
    <property type="entry name" value="WYL_dom"/>
</dbReference>
<evidence type="ECO:0000259" key="1">
    <source>
        <dbReference type="Pfam" id="PF08279"/>
    </source>
</evidence>
<sequence>MVMWLLREERVSAKEMATEFEVTTRTIYRDVDALNMAGIPIYATRGRNGGIGILPNYKVDKKLLTEADIGNLLVALGGVQSLIDTPAIRETVQKMRAMYQPEDHGNLYIQHADWTGSEELKQLAVQFNLAIEKHQLVQFSYSDREGNVTMRQLEPYRLTYKSERWYIQGYSLERQAFRTFRLSRIRTIEFLPVTFQPREIPIGQFDNIGYELPKFVPVTILADNIVRDVIVERFSSRVISDESKTHFRAHLQLPQTDSGYRFILSLGVHVKICDAPQFVTGLRIYLGRVLGQYPTTDPQFKLFNPFD</sequence>
<dbReference type="AlphaFoldDB" id="A0A0R1LXZ5"/>
<evidence type="ECO:0000259" key="2">
    <source>
        <dbReference type="Pfam" id="PF13280"/>
    </source>
</evidence>
<dbReference type="PANTHER" id="PTHR34580:SF1">
    <property type="entry name" value="PROTEIN PAFC"/>
    <property type="match status" value="1"/>
</dbReference>
<name>A0A0R1LXZ5_9LACO</name>
<dbReference type="PANTHER" id="PTHR34580">
    <property type="match status" value="1"/>
</dbReference>
<dbReference type="PROSITE" id="PS52050">
    <property type="entry name" value="WYL"/>
    <property type="match status" value="1"/>
</dbReference>
<dbReference type="InterPro" id="IPR013196">
    <property type="entry name" value="HTH_11"/>
</dbReference>
<dbReference type="InterPro" id="IPR036388">
    <property type="entry name" value="WH-like_DNA-bd_sf"/>
</dbReference>
<protein>
    <recommendedName>
        <fullName evidence="5">HTH deoR-type domain-containing protein</fullName>
    </recommendedName>
</protein>
<dbReference type="InterPro" id="IPR028349">
    <property type="entry name" value="PafC-like"/>
</dbReference>
<proteinExistence type="predicted"/>
<evidence type="ECO:0000313" key="3">
    <source>
        <dbReference type="EMBL" id="KRK97889.1"/>
    </source>
</evidence>
<reference evidence="3 4" key="1">
    <citation type="journal article" date="2015" name="Genome Announc.">
        <title>Expanding the biotechnology potential of lactobacilli through comparative genomics of 213 strains and associated genera.</title>
        <authorList>
            <person name="Sun Z."/>
            <person name="Harris H.M."/>
            <person name="McCann A."/>
            <person name="Guo C."/>
            <person name="Argimon S."/>
            <person name="Zhang W."/>
            <person name="Yang X."/>
            <person name="Jeffery I.B."/>
            <person name="Cooney J.C."/>
            <person name="Kagawa T.F."/>
            <person name="Liu W."/>
            <person name="Song Y."/>
            <person name="Salvetti E."/>
            <person name="Wrobel A."/>
            <person name="Rasinkangas P."/>
            <person name="Parkhill J."/>
            <person name="Rea M.C."/>
            <person name="O'Sullivan O."/>
            <person name="Ritari J."/>
            <person name="Douillard F.P."/>
            <person name="Paul Ross R."/>
            <person name="Yang R."/>
            <person name="Briner A.E."/>
            <person name="Felis G.E."/>
            <person name="de Vos W.M."/>
            <person name="Barrangou R."/>
            <person name="Klaenhammer T.R."/>
            <person name="Caufield P.W."/>
            <person name="Cui Y."/>
            <person name="Zhang H."/>
            <person name="O'Toole P.W."/>
        </authorList>
    </citation>
    <scope>NUCLEOTIDE SEQUENCE [LARGE SCALE GENOMIC DNA]</scope>
    <source>
        <strain evidence="3 4">DSM 19909</strain>
    </source>
</reference>